<evidence type="ECO:0000256" key="1">
    <source>
        <dbReference type="SAM" id="SignalP"/>
    </source>
</evidence>
<organism evidence="2 3">
    <name type="scientific">Barrientosiimonas humi</name>
    <dbReference type="NCBI Taxonomy" id="999931"/>
    <lineage>
        <taxon>Bacteria</taxon>
        <taxon>Bacillati</taxon>
        <taxon>Actinomycetota</taxon>
        <taxon>Actinomycetes</taxon>
        <taxon>Micrococcales</taxon>
        <taxon>Dermacoccaceae</taxon>
        <taxon>Barrientosiimonas</taxon>
    </lineage>
</organism>
<feature type="signal peptide" evidence="1">
    <location>
        <begin position="1"/>
        <end position="21"/>
    </location>
</feature>
<dbReference type="AlphaFoldDB" id="A0A542XDP9"/>
<reference evidence="2 3" key="1">
    <citation type="submission" date="2019-06" db="EMBL/GenBank/DDBJ databases">
        <title>Sequencing the genomes of 1000 actinobacteria strains.</title>
        <authorList>
            <person name="Klenk H.-P."/>
        </authorList>
    </citation>
    <scope>NUCLEOTIDE SEQUENCE [LARGE SCALE GENOMIC DNA]</scope>
    <source>
        <strain evidence="2 3">DSM 24617</strain>
    </source>
</reference>
<comment type="caution">
    <text evidence="2">The sequence shown here is derived from an EMBL/GenBank/DDBJ whole genome shotgun (WGS) entry which is preliminary data.</text>
</comment>
<dbReference type="RefSeq" id="WP_170206845.1">
    <property type="nucleotide sequence ID" value="NZ_CAJTBP010000001.1"/>
</dbReference>
<dbReference type="EMBL" id="VFOK01000001">
    <property type="protein sequence ID" value="TQL33963.1"/>
    <property type="molecule type" value="Genomic_DNA"/>
</dbReference>
<evidence type="ECO:0000313" key="2">
    <source>
        <dbReference type="EMBL" id="TQL33963.1"/>
    </source>
</evidence>
<sequence>MKRIRMAVPALLAAAVVAAPAAPAAADSPAAPGWSSSMTIQVGGVWIGELPAGMGVAQPFESEGDDGEQISTTVWESQTPEGYRVDASITVVRAPWLQEPQPAFEWLRDWQERPVEEADYRRITLADGRPAWLSADQVVWLVEPGVVASVRLAPDRFDVGLLPRIAASA</sequence>
<dbReference type="Proteomes" id="UP000318336">
    <property type="component" value="Unassembled WGS sequence"/>
</dbReference>
<keyword evidence="1" id="KW-0732">Signal</keyword>
<proteinExistence type="predicted"/>
<evidence type="ECO:0000313" key="3">
    <source>
        <dbReference type="Proteomes" id="UP000318336"/>
    </source>
</evidence>
<name>A0A542XDP9_9MICO</name>
<accession>A0A542XDP9</accession>
<keyword evidence="3" id="KW-1185">Reference proteome</keyword>
<protein>
    <submittedName>
        <fullName evidence="2">Uncharacterized protein</fullName>
    </submittedName>
</protein>
<gene>
    <name evidence="2" type="ORF">FB554_2120</name>
</gene>
<feature type="chain" id="PRO_5039260392" evidence="1">
    <location>
        <begin position="22"/>
        <end position="169"/>
    </location>
</feature>